<dbReference type="GO" id="GO:0016715">
    <property type="term" value="F:oxidoreductase activity, acting on paired donors, with incorporation or reduction of molecular oxygen, reduced ascorbate as one donor, and incorporation of one atom of oxygen"/>
    <property type="evidence" value="ECO:0007669"/>
    <property type="project" value="InterPro"/>
</dbReference>
<keyword evidence="5" id="KW-1185">Reference proteome</keyword>
<dbReference type="SMART" id="SM01290">
    <property type="entry name" value="N-glycanase_N"/>
    <property type="match status" value="1"/>
</dbReference>
<dbReference type="InterPro" id="IPR008977">
    <property type="entry name" value="PHM/PNGase_F_dom_sf"/>
</dbReference>
<evidence type="ECO:0000313" key="4">
    <source>
        <dbReference type="EMBL" id="PND38277.1"/>
    </source>
</evidence>
<feature type="domain" description="Peptide-N-glycosidase F N-terminal" evidence="3">
    <location>
        <begin position="217"/>
        <end position="405"/>
    </location>
</feature>
<evidence type="ECO:0000313" key="5">
    <source>
        <dbReference type="Proteomes" id="UP000235916"/>
    </source>
</evidence>
<accession>A0A2N8KXS5</accession>
<evidence type="ECO:0000259" key="3">
    <source>
        <dbReference type="SMART" id="SM01290"/>
    </source>
</evidence>
<dbReference type="Pfam" id="PF22252">
    <property type="entry name" value="PNGase_F-II_N"/>
    <property type="match status" value="1"/>
</dbReference>
<dbReference type="InterPro" id="IPR015196">
    <property type="entry name" value="PngaseF_N"/>
</dbReference>
<keyword evidence="2" id="KW-0732">Signal</keyword>
<dbReference type="InterPro" id="IPR015197">
    <property type="entry name" value="PngaseF_C"/>
</dbReference>
<dbReference type="InterPro" id="IPR043022">
    <property type="entry name" value="PngaseF_N_sf"/>
</dbReference>
<organism evidence="4 5">
    <name type="scientific">Kinneretia aquatilis</name>
    <dbReference type="NCBI Taxonomy" id="2070761"/>
    <lineage>
        <taxon>Bacteria</taxon>
        <taxon>Pseudomonadati</taxon>
        <taxon>Pseudomonadota</taxon>
        <taxon>Betaproteobacteria</taxon>
        <taxon>Burkholderiales</taxon>
        <taxon>Sphaerotilaceae</taxon>
        <taxon>Roseateles</taxon>
    </lineage>
</organism>
<gene>
    <name evidence="4" type="ORF">C1O66_12590</name>
</gene>
<proteinExistence type="predicted"/>
<dbReference type="EMBL" id="POSP01000003">
    <property type="protein sequence ID" value="PND38277.1"/>
    <property type="molecule type" value="Genomic_DNA"/>
</dbReference>
<reference evidence="4 5" key="1">
    <citation type="submission" date="2018-01" db="EMBL/GenBank/DDBJ databases">
        <title>Draft genome sequence of Paucibacter aquatile CR182 isolated from freshwater of the Nakdong River.</title>
        <authorList>
            <person name="Choi A."/>
            <person name="Chung E.J."/>
        </authorList>
    </citation>
    <scope>NUCLEOTIDE SEQUENCE [LARGE SCALE GENOMIC DNA]</scope>
    <source>
        <strain evidence="4 5">CR182</strain>
    </source>
</reference>
<dbReference type="Gene3D" id="2.60.120.1570">
    <property type="entry name" value="Peptide-N-glycosidase F, N-terminal domain"/>
    <property type="match status" value="1"/>
</dbReference>
<dbReference type="Proteomes" id="UP000235916">
    <property type="component" value="Unassembled WGS sequence"/>
</dbReference>
<dbReference type="Gene3D" id="2.60.120.230">
    <property type="match status" value="1"/>
</dbReference>
<comment type="caution">
    <text evidence="4">The sequence shown here is derived from an EMBL/GenBank/DDBJ whole genome shotgun (WGS) entry which is preliminary data.</text>
</comment>
<keyword evidence="4" id="KW-0378">Hydrolase</keyword>
<dbReference type="Pfam" id="PF09113">
    <property type="entry name" value="N-glycanase_C"/>
    <property type="match status" value="1"/>
</dbReference>
<protein>
    <submittedName>
        <fullName evidence="4">Peptide-N-glycosidase</fullName>
    </submittedName>
</protein>
<sequence length="596" mass="65167">MFNKAHLAGVLLATLAALAPSLALAAPTEGWKLRYQRSYNGKPVEGQDPIWVFAAKGEALISSEAILAGKAGFPFEQQFIKPAAQELLQLARLSPGEGIATLDRESLPKQSYEFSEETRTILGYRCKKAKTVVNSNTIELWYTTELPAAGAPTVLGHQLGLVLELVRNGNFVISATQIEPFQGLDLAEMAQGGKLEAAPLLDGLSYKDRVWRSRFTTIPVFQDQIVNFSGEDREPREGVTRYANGTVVLKTVQLPEIAPGSQVFVDLLARSNGDAYDRTGSVFVIPLGTKEVEKGKKATRNFLDGLQRGVAALPAYQNGNGRTYRGVVATEDYAPLIELMRFFTPFGVKHYNHLQLKGKTWHEAAPYRMDITDLAQRLSGQQLALGVFIGNYDKGGHKLDLNLTIHPSDAATAMFSKPVSPSTGAASSSASSSSAPRLIPLFNTTNVMEMAEQDYATMFDKPKGLEVDFTLDRPLKNARLRYISTGHGGWTNGDEFVPKKNTILLNGKEVFSFVPWRQDCGAFRLFNPASGNFNDGLSSSDISRSNWCPGTATNPIYIDLGHMKAGRHRMTVRIPQGPREGTSFSSWNVSGVLVGE</sequence>
<feature type="chain" id="PRO_5014970676" evidence="2">
    <location>
        <begin position="26"/>
        <end position="596"/>
    </location>
</feature>
<dbReference type="GO" id="GO:0016798">
    <property type="term" value="F:hydrolase activity, acting on glycosyl bonds"/>
    <property type="evidence" value="ECO:0007669"/>
    <property type="project" value="UniProtKB-KW"/>
</dbReference>
<name>A0A2N8KXS5_9BURK</name>
<keyword evidence="4" id="KW-0326">Glycosidase</keyword>
<dbReference type="SUPFAM" id="SSF49742">
    <property type="entry name" value="PHM/PNGase F"/>
    <property type="match status" value="1"/>
</dbReference>
<dbReference type="Pfam" id="PF09112">
    <property type="entry name" value="N-glycanase_N"/>
    <property type="match status" value="1"/>
</dbReference>
<dbReference type="InterPro" id="IPR014784">
    <property type="entry name" value="Cu2_ascorb_mOase-like_C"/>
</dbReference>
<keyword evidence="1" id="KW-1015">Disulfide bond</keyword>
<dbReference type="AlphaFoldDB" id="A0A2N8KXS5"/>
<evidence type="ECO:0000256" key="1">
    <source>
        <dbReference type="ARBA" id="ARBA00023157"/>
    </source>
</evidence>
<evidence type="ECO:0000256" key="2">
    <source>
        <dbReference type="SAM" id="SignalP"/>
    </source>
</evidence>
<feature type="signal peptide" evidence="2">
    <location>
        <begin position="1"/>
        <end position="25"/>
    </location>
</feature>
<dbReference type="OrthoDB" id="6281169at2"/>